<evidence type="ECO:0000313" key="1">
    <source>
        <dbReference type="EMBL" id="CAG8748988.1"/>
    </source>
</evidence>
<comment type="caution">
    <text evidence="1">The sequence shown here is derived from an EMBL/GenBank/DDBJ whole genome shotgun (WGS) entry which is preliminary data.</text>
</comment>
<dbReference type="AlphaFoldDB" id="A0A9N9IUY2"/>
<accession>A0A9N9IUY2</accession>
<name>A0A9N9IUY2_9GLOM</name>
<feature type="non-terminal residue" evidence="1">
    <location>
        <position position="39"/>
    </location>
</feature>
<evidence type="ECO:0000313" key="2">
    <source>
        <dbReference type="Proteomes" id="UP000789342"/>
    </source>
</evidence>
<keyword evidence="2" id="KW-1185">Reference proteome</keyword>
<protein>
    <submittedName>
        <fullName evidence="1">2843_t:CDS:1</fullName>
    </submittedName>
</protein>
<sequence>CQETQETSKLSFVADFQTTFQLPSDILASQSPDDRGRQS</sequence>
<proteinExistence type="predicted"/>
<reference evidence="1" key="1">
    <citation type="submission" date="2021-06" db="EMBL/GenBank/DDBJ databases">
        <authorList>
            <person name="Kallberg Y."/>
            <person name="Tangrot J."/>
            <person name="Rosling A."/>
        </authorList>
    </citation>
    <scope>NUCLEOTIDE SEQUENCE</scope>
    <source>
        <strain evidence="1">CL551</strain>
    </source>
</reference>
<organism evidence="1 2">
    <name type="scientific">Acaulospora morrowiae</name>
    <dbReference type="NCBI Taxonomy" id="94023"/>
    <lineage>
        <taxon>Eukaryota</taxon>
        <taxon>Fungi</taxon>
        <taxon>Fungi incertae sedis</taxon>
        <taxon>Mucoromycota</taxon>
        <taxon>Glomeromycotina</taxon>
        <taxon>Glomeromycetes</taxon>
        <taxon>Diversisporales</taxon>
        <taxon>Acaulosporaceae</taxon>
        <taxon>Acaulospora</taxon>
    </lineage>
</organism>
<dbReference type="EMBL" id="CAJVPV010034495">
    <property type="protein sequence ID" value="CAG8748988.1"/>
    <property type="molecule type" value="Genomic_DNA"/>
</dbReference>
<dbReference type="Proteomes" id="UP000789342">
    <property type="component" value="Unassembled WGS sequence"/>
</dbReference>
<gene>
    <name evidence="1" type="ORF">AMORRO_LOCUS15220</name>
</gene>